<sequence>MEKVRVHRFRLKSPKREKNSSSSINPSNLLRRNRKKGKMELSSVFAHPFPTAHFSYSPITSSLSRSPPLPTTTPKSVNNSPSTSSAAASTIHSEPFKSRPRNVYYRSQRPISISHNARQSAILDMQNSEDLDSALSRSGGILRAQDLNIILRHYGNLNRWQELSQLFEWMQDNDRINSSSYSSYIKFMGKGCNPAKALEVFNGIKDEAMKNNVSIWNSVLGCLVRGGKFESSIRLFYQMKQDGLIPDVFTYSTLLAGCAKVKNGYSKAIELVQEMKSSGLQMDSVIYGTLIAVCASSNECDEAENYFYQMKDEGYSPNLYHYSSLLNAYSVDGNFKKADMLVQDMKSAGLVPNKVILTTLLKVYVRGGLFEKSRELLTELEALGYAEDEAGQLLEAKSVFEEMKNKDVSSDGYSHSIMISALCRSELFEEAKQLARDFEATYNKYDLVIMNSMLCAYCRAGEMESVMKLMRKMDELAISPDRNTFHILIKYFCKEKLYLLAYRTVEDMHKKGHQVAEEHCSSLIFHLGITGALSEAFSVYNMLRYSKRTISKALHEKILNILIGGRLLEEAYVVVKGLFHVAVTRYIAEPEKKDLLLQLLQWMPGQGYVVDSSTRNLILKNSDLFGRQLIAEILANQHTVSKALIPPQNEINWRLETFSGGVDR</sequence>
<feature type="compositionally biased region" description="Low complexity" evidence="4">
    <location>
        <begin position="20"/>
        <end position="30"/>
    </location>
</feature>
<feature type="compositionally biased region" description="Low complexity" evidence="4">
    <location>
        <begin position="60"/>
        <end position="90"/>
    </location>
</feature>
<evidence type="ECO:0000256" key="4">
    <source>
        <dbReference type="SAM" id="MobiDB-lite"/>
    </source>
</evidence>
<evidence type="ECO:0000256" key="3">
    <source>
        <dbReference type="PROSITE-ProRule" id="PRU00708"/>
    </source>
</evidence>
<evidence type="ECO:0000313" key="7">
    <source>
        <dbReference type="Proteomes" id="UP000823749"/>
    </source>
</evidence>
<feature type="domain" description="PROP1-like PPR" evidence="5">
    <location>
        <begin position="231"/>
        <end position="380"/>
    </location>
</feature>
<dbReference type="AlphaFoldDB" id="A0AAV6LIC9"/>
<dbReference type="Pfam" id="PF13041">
    <property type="entry name" value="PPR_2"/>
    <property type="match status" value="2"/>
</dbReference>
<feature type="region of interest" description="Disordered" evidence="4">
    <location>
        <begin position="1"/>
        <end position="36"/>
    </location>
</feature>
<name>A0AAV6LIC9_9ERIC</name>
<feature type="repeat" description="PPR" evidence="3">
    <location>
        <begin position="481"/>
        <end position="515"/>
    </location>
</feature>
<evidence type="ECO:0000259" key="5">
    <source>
        <dbReference type="Pfam" id="PF17177"/>
    </source>
</evidence>
<feature type="repeat" description="PPR" evidence="3">
    <location>
        <begin position="212"/>
        <end position="246"/>
    </location>
</feature>
<protein>
    <recommendedName>
        <fullName evidence="5">PROP1-like PPR domain-containing protein</fullName>
    </recommendedName>
</protein>
<dbReference type="Proteomes" id="UP000823749">
    <property type="component" value="Chromosome 1"/>
</dbReference>
<comment type="similarity">
    <text evidence="1">Belongs to the PPR family. P subfamily.</text>
</comment>
<dbReference type="PROSITE" id="PS51375">
    <property type="entry name" value="PPR"/>
    <property type="match status" value="6"/>
</dbReference>
<gene>
    <name evidence="6" type="ORF">RHGRI_000071</name>
</gene>
<dbReference type="GO" id="GO:0010019">
    <property type="term" value="P:chloroplast-nucleus signaling pathway"/>
    <property type="evidence" value="ECO:0007669"/>
    <property type="project" value="TreeGrafter"/>
</dbReference>
<evidence type="ECO:0000256" key="1">
    <source>
        <dbReference type="ARBA" id="ARBA00007626"/>
    </source>
</evidence>
<proteinExistence type="inferred from homology"/>
<dbReference type="GO" id="GO:0031930">
    <property type="term" value="P:mitochondria-nucleus signaling pathway"/>
    <property type="evidence" value="ECO:0007669"/>
    <property type="project" value="TreeGrafter"/>
</dbReference>
<dbReference type="Gene3D" id="1.25.40.10">
    <property type="entry name" value="Tetratricopeptide repeat domain"/>
    <property type="match status" value="3"/>
</dbReference>
<evidence type="ECO:0000313" key="6">
    <source>
        <dbReference type="EMBL" id="KAG5563742.1"/>
    </source>
</evidence>
<evidence type="ECO:0000256" key="2">
    <source>
        <dbReference type="ARBA" id="ARBA00022737"/>
    </source>
</evidence>
<dbReference type="InterPro" id="IPR002885">
    <property type="entry name" value="PPR_rpt"/>
</dbReference>
<dbReference type="InterPro" id="IPR033443">
    <property type="entry name" value="PROP1-like_PPR_dom"/>
</dbReference>
<dbReference type="Pfam" id="PF17177">
    <property type="entry name" value="PPR_long"/>
    <property type="match status" value="1"/>
</dbReference>
<reference evidence="6" key="1">
    <citation type="submission" date="2020-08" db="EMBL/GenBank/DDBJ databases">
        <title>Plant Genome Project.</title>
        <authorList>
            <person name="Zhang R.-G."/>
        </authorList>
    </citation>
    <scope>NUCLEOTIDE SEQUENCE</scope>
    <source>
        <strain evidence="6">WSP0</strain>
        <tissue evidence="6">Leaf</tissue>
    </source>
</reference>
<dbReference type="PANTHER" id="PTHR47936">
    <property type="entry name" value="PPR_LONG DOMAIN-CONTAINING PROTEIN"/>
    <property type="match status" value="1"/>
</dbReference>
<dbReference type="EMBL" id="JACTNZ010000001">
    <property type="protein sequence ID" value="KAG5563742.1"/>
    <property type="molecule type" value="Genomic_DNA"/>
</dbReference>
<feature type="compositionally biased region" description="Basic residues" evidence="4">
    <location>
        <begin position="1"/>
        <end position="13"/>
    </location>
</feature>
<keyword evidence="7" id="KW-1185">Reference proteome</keyword>
<feature type="repeat" description="PPR" evidence="3">
    <location>
        <begin position="446"/>
        <end position="480"/>
    </location>
</feature>
<feature type="repeat" description="PPR" evidence="3">
    <location>
        <begin position="318"/>
        <end position="352"/>
    </location>
</feature>
<comment type="caution">
    <text evidence="6">The sequence shown here is derived from an EMBL/GenBank/DDBJ whole genome shotgun (WGS) entry which is preliminary data.</text>
</comment>
<dbReference type="NCBIfam" id="TIGR00756">
    <property type="entry name" value="PPR"/>
    <property type="match status" value="6"/>
</dbReference>
<keyword evidence="2" id="KW-0677">Repeat</keyword>
<dbReference type="PANTHER" id="PTHR47936:SF1">
    <property type="entry name" value="PENTATRICOPEPTIDE REPEAT-CONTAINING PROTEIN GUN1, CHLOROPLASTIC"/>
    <property type="match status" value="1"/>
</dbReference>
<feature type="repeat" description="PPR" evidence="3">
    <location>
        <begin position="247"/>
        <end position="282"/>
    </location>
</feature>
<dbReference type="InterPro" id="IPR011990">
    <property type="entry name" value="TPR-like_helical_dom_sf"/>
</dbReference>
<feature type="region of interest" description="Disordered" evidence="4">
    <location>
        <begin position="60"/>
        <end position="93"/>
    </location>
</feature>
<dbReference type="GO" id="GO:0009507">
    <property type="term" value="C:chloroplast"/>
    <property type="evidence" value="ECO:0007669"/>
    <property type="project" value="TreeGrafter"/>
</dbReference>
<accession>A0AAV6LIC9</accession>
<feature type="repeat" description="PPR" evidence="3">
    <location>
        <begin position="283"/>
        <end position="317"/>
    </location>
</feature>
<organism evidence="6 7">
    <name type="scientific">Rhododendron griersonianum</name>
    <dbReference type="NCBI Taxonomy" id="479676"/>
    <lineage>
        <taxon>Eukaryota</taxon>
        <taxon>Viridiplantae</taxon>
        <taxon>Streptophyta</taxon>
        <taxon>Embryophyta</taxon>
        <taxon>Tracheophyta</taxon>
        <taxon>Spermatophyta</taxon>
        <taxon>Magnoliopsida</taxon>
        <taxon>eudicotyledons</taxon>
        <taxon>Gunneridae</taxon>
        <taxon>Pentapetalae</taxon>
        <taxon>asterids</taxon>
        <taxon>Ericales</taxon>
        <taxon>Ericaceae</taxon>
        <taxon>Ericoideae</taxon>
        <taxon>Rhodoreae</taxon>
        <taxon>Rhododendron</taxon>
    </lineage>
</organism>